<proteinExistence type="predicted"/>
<dbReference type="PANTHER" id="PTHR28264">
    <property type="entry name" value="CYTOCHROME C OXIDASE SUBUNIT 7A"/>
    <property type="match status" value="1"/>
</dbReference>
<gene>
    <name evidence="8" type="ORF">CMQ_3009</name>
</gene>
<comment type="subcellular location">
    <subcellularLocation>
        <location evidence="1">Mitochondrion inner membrane</location>
    </subcellularLocation>
</comment>
<evidence type="ECO:0000256" key="2">
    <source>
        <dbReference type="ARBA" id="ARBA00022692"/>
    </source>
</evidence>
<dbReference type="OrthoDB" id="2317211at2759"/>
<reference evidence="8 9" key="1">
    <citation type="journal article" date="2011" name="Proc. Natl. Acad. Sci. U.S.A.">
        <title>Genome and transcriptome analyses of the mountain pine beetle-fungal symbiont Grosmannia clavigera, a lodgepole pine pathogen.</title>
        <authorList>
            <person name="DiGuistini S."/>
            <person name="Wang Y."/>
            <person name="Liao N.Y."/>
            <person name="Taylor G."/>
            <person name="Tanguay P."/>
            <person name="Feau N."/>
            <person name="Henrissat B."/>
            <person name="Chan S.K."/>
            <person name="Hesse-Orce U."/>
            <person name="Alamouti S.M."/>
            <person name="Tsui C.K.M."/>
            <person name="Docking R.T."/>
            <person name="Levasseur A."/>
            <person name="Haridas S."/>
            <person name="Robertson G."/>
            <person name="Birol I."/>
            <person name="Holt R.A."/>
            <person name="Marra M.A."/>
            <person name="Hamelin R.C."/>
            <person name="Hirst M."/>
            <person name="Jones S.J.M."/>
            <person name="Bohlmann J."/>
            <person name="Breuil C."/>
        </authorList>
    </citation>
    <scope>NUCLEOTIDE SEQUENCE [LARGE SCALE GENOMIC DNA]</scope>
    <source>
        <strain evidence="9">kw1407 / UAMH 11150</strain>
    </source>
</reference>
<keyword evidence="4 7" id="KW-1133">Transmembrane helix</keyword>
<dbReference type="AlphaFoldDB" id="F0XHR0"/>
<dbReference type="CDD" id="cd22888">
    <property type="entry name" value="CcO_VIIa_fungal"/>
    <property type="match status" value="1"/>
</dbReference>
<dbReference type="EMBL" id="GL629769">
    <property type="protein sequence ID" value="EFX03080.1"/>
    <property type="molecule type" value="Genomic_DNA"/>
</dbReference>
<dbReference type="STRING" id="655863.F0XHR0"/>
<dbReference type="InParanoid" id="F0XHR0"/>
<evidence type="ECO:0000256" key="5">
    <source>
        <dbReference type="ARBA" id="ARBA00023128"/>
    </source>
</evidence>
<evidence type="ECO:0000256" key="3">
    <source>
        <dbReference type="ARBA" id="ARBA00022792"/>
    </source>
</evidence>
<dbReference type="GO" id="GO:0005743">
    <property type="term" value="C:mitochondrial inner membrane"/>
    <property type="evidence" value="ECO:0007669"/>
    <property type="project" value="UniProtKB-SubCell"/>
</dbReference>
<dbReference type="GO" id="GO:0004129">
    <property type="term" value="F:cytochrome-c oxidase activity"/>
    <property type="evidence" value="ECO:0007669"/>
    <property type="project" value="TreeGrafter"/>
</dbReference>
<dbReference type="eggNOG" id="ENOG502RS6B">
    <property type="taxonomic scope" value="Eukaryota"/>
</dbReference>
<organism evidence="9">
    <name type="scientific">Grosmannia clavigera (strain kw1407 / UAMH 11150)</name>
    <name type="common">Blue stain fungus</name>
    <name type="synonym">Graphiocladiella clavigera</name>
    <dbReference type="NCBI Taxonomy" id="655863"/>
    <lineage>
        <taxon>Eukaryota</taxon>
        <taxon>Fungi</taxon>
        <taxon>Dikarya</taxon>
        <taxon>Ascomycota</taxon>
        <taxon>Pezizomycotina</taxon>
        <taxon>Sordariomycetes</taxon>
        <taxon>Sordariomycetidae</taxon>
        <taxon>Ophiostomatales</taxon>
        <taxon>Ophiostomataceae</taxon>
        <taxon>Leptographium</taxon>
    </lineage>
</organism>
<keyword evidence="6 7" id="KW-0472">Membrane</keyword>
<dbReference type="Proteomes" id="UP000007796">
    <property type="component" value="Unassembled WGS sequence"/>
</dbReference>
<dbReference type="GeneID" id="25976062"/>
<evidence type="ECO:0000256" key="6">
    <source>
        <dbReference type="ARBA" id="ARBA00023136"/>
    </source>
</evidence>
<dbReference type="RefSeq" id="XP_014172562.1">
    <property type="nucleotide sequence ID" value="XM_014317087.1"/>
</dbReference>
<dbReference type="GO" id="GO:0006123">
    <property type="term" value="P:mitochondrial electron transport, cytochrome c to oxygen"/>
    <property type="evidence" value="ECO:0007669"/>
    <property type="project" value="TreeGrafter"/>
</dbReference>
<sequence>MAVAPITGMLRRRLIVDLTVALSLGTAAGSAFWYGFHIPRTVARDTHYQKLEQERAERTAASAAAVGRRILAEIEETSLEELLHQIRTRTSIYSDLPSPSLDVGAGAPSAAAAAAATTTTTPSIPIPALQRLVTAHFRATRSPGLDIGGPHPLPLLYLLVAAIVAAPRRQAVIVVDLEARFDVAALLGMRARIVDVGTDAETDTETPVESGSPVASDDLRHVHVFRVDPRLSPSAASDAIAAAQQRVLYGPQRLRDRSCWGTLIVGSAGLAGTTSSSGSVSARTGLYGWLRIDAALAALPSPLTRPPSASITWIASSPWGSFAFQLLRDV</sequence>
<keyword evidence="3" id="KW-0999">Mitochondrion inner membrane</keyword>
<protein>
    <submittedName>
        <fullName evidence="8">Cytochrome c oxidase family protein</fullName>
    </submittedName>
</protein>
<evidence type="ECO:0000313" key="9">
    <source>
        <dbReference type="Proteomes" id="UP000007796"/>
    </source>
</evidence>
<keyword evidence="2 7" id="KW-0812">Transmembrane</keyword>
<name>F0XHR0_GROCL</name>
<evidence type="ECO:0000256" key="1">
    <source>
        <dbReference type="ARBA" id="ARBA00004273"/>
    </source>
</evidence>
<evidence type="ECO:0000313" key="8">
    <source>
        <dbReference type="EMBL" id="EFX03080.1"/>
    </source>
</evidence>
<evidence type="ECO:0000256" key="7">
    <source>
        <dbReference type="SAM" id="Phobius"/>
    </source>
</evidence>
<keyword evidence="5" id="KW-0496">Mitochondrion</keyword>
<accession>F0XHR0</accession>
<dbReference type="PANTHER" id="PTHR28264:SF1">
    <property type="entry name" value="CYTOCHROME C OXIDASE SUBUNIT 6C"/>
    <property type="match status" value="1"/>
</dbReference>
<keyword evidence="9" id="KW-1185">Reference proteome</keyword>
<dbReference type="HOGENOM" id="CLU_070655_0_0_1"/>
<feature type="transmembrane region" description="Helical" evidence="7">
    <location>
        <begin position="14"/>
        <end position="36"/>
    </location>
</feature>
<evidence type="ECO:0000256" key="4">
    <source>
        <dbReference type="ARBA" id="ARBA00022989"/>
    </source>
</evidence>